<dbReference type="GO" id="GO:0044716">
    <property type="term" value="F:8-oxo-GDP phosphatase activity"/>
    <property type="evidence" value="ECO:0007669"/>
    <property type="project" value="TreeGrafter"/>
</dbReference>
<sequence length="333" mass="37887">MMEVDQQLRALLQGELIEDSPLFVDFPIENAESFKPITKRTVCYIVVGLVFDEKGRVLLMQEAKQSCYGKWYLPAGRMELNETIEEAVYREVLEETGLKISTTTLLCVEAGSSSWFRFTLAGKVTGGSLKETPDQESLSAKWCTLEEINFGTAAGLTLRANDIKPLIDLGLEFFKADRQDRHTDILPICVPHKFLFIRLVILYCDKSRGDILVITRQGDNSHFPIGHISHKDKSMLGILGHTKYLKQVTVLTIEHRGKPIAENDGFCMTLLVTMETENKDSHGKTKEEIPTGTIPEILNDDYIWHKIVDDKIRKRFDNKLKLERPISIPMIFL</sequence>
<dbReference type="GO" id="GO:0044715">
    <property type="term" value="F:8-oxo-dGDP phosphatase activity"/>
    <property type="evidence" value="ECO:0007669"/>
    <property type="project" value="TreeGrafter"/>
</dbReference>
<dbReference type="InterPro" id="IPR020476">
    <property type="entry name" value="Nudix_hydrolase"/>
</dbReference>
<proteinExistence type="inferred from homology"/>
<dbReference type="AlphaFoldDB" id="A0A8J1XJ11"/>
<evidence type="ECO:0000313" key="4">
    <source>
        <dbReference type="Proteomes" id="UP000749559"/>
    </source>
</evidence>
<dbReference type="Gene3D" id="3.90.79.10">
    <property type="entry name" value="Nucleoside Triphosphate Pyrophosphohydrolase"/>
    <property type="match status" value="1"/>
</dbReference>
<dbReference type="EMBL" id="CAIIXF020000011">
    <property type="protein sequence ID" value="CAH1799287.1"/>
    <property type="molecule type" value="Genomic_DNA"/>
</dbReference>
<evidence type="ECO:0000256" key="1">
    <source>
        <dbReference type="ARBA" id="ARBA00022801"/>
    </source>
</evidence>
<protein>
    <submittedName>
        <fullName evidence="3">Uncharacterized protein</fullName>
    </submittedName>
</protein>
<keyword evidence="1 2" id="KW-0378">Hydrolase</keyword>
<dbReference type="InterPro" id="IPR015797">
    <property type="entry name" value="NUDIX_hydrolase-like_dom_sf"/>
</dbReference>
<dbReference type="Proteomes" id="UP000749559">
    <property type="component" value="Unassembled WGS sequence"/>
</dbReference>
<dbReference type="PANTHER" id="PTHR22769:SF56">
    <property type="entry name" value="8-OXO-DGDP PHOSPHATASE NUDT18"/>
    <property type="match status" value="1"/>
</dbReference>
<comment type="caution">
    <text evidence="3">The sequence shown here is derived from an EMBL/GenBank/DDBJ whole genome shotgun (WGS) entry which is preliminary data.</text>
</comment>
<name>A0A8J1XJ11_OWEFU</name>
<comment type="similarity">
    <text evidence="2">Belongs to the Nudix hydrolase family.</text>
</comment>
<dbReference type="PROSITE" id="PS51462">
    <property type="entry name" value="NUDIX"/>
    <property type="match status" value="1"/>
</dbReference>
<accession>A0A8J1XJ11</accession>
<dbReference type="PANTHER" id="PTHR22769">
    <property type="entry name" value="MUTT/NUDIX HYDROLASE"/>
    <property type="match status" value="1"/>
</dbReference>
<dbReference type="PROSITE" id="PS00893">
    <property type="entry name" value="NUDIX_BOX"/>
    <property type="match status" value="1"/>
</dbReference>
<dbReference type="OrthoDB" id="10005910at2759"/>
<evidence type="ECO:0000256" key="2">
    <source>
        <dbReference type="RuleBase" id="RU003476"/>
    </source>
</evidence>
<dbReference type="Pfam" id="PF00293">
    <property type="entry name" value="NUDIX"/>
    <property type="match status" value="1"/>
</dbReference>
<evidence type="ECO:0000313" key="3">
    <source>
        <dbReference type="EMBL" id="CAH1799287.1"/>
    </source>
</evidence>
<reference evidence="3" key="1">
    <citation type="submission" date="2022-03" db="EMBL/GenBank/DDBJ databases">
        <authorList>
            <person name="Martin C."/>
        </authorList>
    </citation>
    <scope>NUCLEOTIDE SEQUENCE</scope>
</reference>
<gene>
    <name evidence="3" type="ORF">OFUS_LOCUS23314</name>
</gene>
<keyword evidence="4" id="KW-1185">Reference proteome</keyword>
<dbReference type="SUPFAM" id="SSF55811">
    <property type="entry name" value="Nudix"/>
    <property type="match status" value="1"/>
</dbReference>
<dbReference type="InterPro" id="IPR020084">
    <property type="entry name" value="NUDIX_hydrolase_CS"/>
</dbReference>
<dbReference type="PRINTS" id="PR00502">
    <property type="entry name" value="NUDIXFAMILY"/>
</dbReference>
<dbReference type="InterPro" id="IPR000086">
    <property type="entry name" value="NUDIX_hydrolase_dom"/>
</dbReference>
<organism evidence="3 4">
    <name type="scientific">Owenia fusiformis</name>
    <name type="common">Polychaete worm</name>
    <dbReference type="NCBI Taxonomy" id="6347"/>
    <lineage>
        <taxon>Eukaryota</taxon>
        <taxon>Metazoa</taxon>
        <taxon>Spiralia</taxon>
        <taxon>Lophotrochozoa</taxon>
        <taxon>Annelida</taxon>
        <taxon>Polychaeta</taxon>
        <taxon>Sedentaria</taxon>
        <taxon>Canalipalpata</taxon>
        <taxon>Sabellida</taxon>
        <taxon>Oweniida</taxon>
        <taxon>Oweniidae</taxon>
        <taxon>Owenia</taxon>
    </lineage>
</organism>